<evidence type="ECO:0000256" key="7">
    <source>
        <dbReference type="ARBA" id="ARBA00047899"/>
    </source>
</evidence>
<dbReference type="PANTHER" id="PTHR27002:SF814">
    <property type="entry name" value="CYSTEINE-RICH RECEPTOR-LIKE PROTEIN KINASE 10"/>
    <property type="match status" value="1"/>
</dbReference>
<dbReference type="GO" id="GO:0005524">
    <property type="term" value="F:ATP binding"/>
    <property type="evidence" value="ECO:0007669"/>
    <property type="project" value="UniProtKB-KW"/>
</dbReference>
<evidence type="ECO:0000256" key="1">
    <source>
        <dbReference type="ARBA" id="ARBA00012513"/>
    </source>
</evidence>
<organism evidence="10">
    <name type="scientific">Eucalyptus grandis</name>
    <name type="common">Flooded gum</name>
    <dbReference type="NCBI Taxonomy" id="71139"/>
    <lineage>
        <taxon>Eukaryota</taxon>
        <taxon>Viridiplantae</taxon>
        <taxon>Streptophyta</taxon>
        <taxon>Embryophyta</taxon>
        <taxon>Tracheophyta</taxon>
        <taxon>Spermatophyta</taxon>
        <taxon>Magnoliopsida</taxon>
        <taxon>eudicotyledons</taxon>
        <taxon>Gunneridae</taxon>
        <taxon>Pentapetalae</taxon>
        <taxon>rosids</taxon>
        <taxon>malvids</taxon>
        <taxon>Myrtales</taxon>
        <taxon>Myrtaceae</taxon>
        <taxon>Myrtoideae</taxon>
        <taxon>Eucalypteae</taxon>
        <taxon>Eucalyptus</taxon>
    </lineage>
</organism>
<keyword evidence="4" id="KW-0547">Nucleotide-binding</keyword>
<proteinExistence type="predicted"/>
<evidence type="ECO:0000256" key="5">
    <source>
        <dbReference type="ARBA" id="ARBA00022777"/>
    </source>
</evidence>
<dbReference type="GO" id="GO:0007165">
    <property type="term" value="P:signal transduction"/>
    <property type="evidence" value="ECO:0000318"/>
    <property type="project" value="GO_Central"/>
</dbReference>
<dbReference type="Gene3D" id="3.30.200.20">
    <property type="entry name" value="Phosphorylase Kinase, domain 1"/>
    <property type="match status" value="1"/>
</dbReference>
<dbReference type="EC" id="2.7.11.1" evidence="1"/>
<dbReference type="InParanoid" id="A0A059C650"/>
<feature type="domain" description="Protein kinase" evidence="9">
    <location>
        <begin position="40"/>
        <end position="310"/>
    </location>
</feature>
<gene>
    <name evidence="10" type="ORF">EUGRSUZ_E02438</name>
</gene>
<evidence type="ECO:0000256" key="3">
    <source>
        <dbReference type="ARBA" id="ARBA00022679"/>
    </source>
</evidence>
<comment type="catalytic activity">
    <reaction evidence="7">
        <text>L-threonyl-[protein] + ATP = O-phospho-L-threonyl-[protein] + ADP + H(+)</text>
        <dbReference type="Rhea" id="RHEA:46608"/>
        <dbReference type="Rhea" id="RHEA-COMP:11060"/>
        <dbReference type="Rhea" id="RHEA-COMP:11605"/>
        <dbReference type="ChEBI" id="CHEBI:15378"/>
        <dbReference type="ChEBI" id="CHEBI:30013"/>
        <dbReference type="ChEBI" id="CHEBI:30616"/>
        <dbReference type="ChEBI" id="CHEBI:61977"/>
        <dbReference type="ChEBI" id="CHEBI:456216"/>
        <dbReference type="EC" id="2.7.11.1"/>
    </reaction>
</comment>
<dbReference type="GO" id="GO:0005886">
    <property type="term" value="C:plasma membrane"/>
    <property type="evidence" value="ECO:0000318"/>
    <property type="project" value="GO_Central"/>
</dbReference>
<dbReference type="SUPFAM" id="SSF56112">
    <property type="entry name" value="Protein kinase-like (PK-like)"/>
    <property type="match status" value="1"/>
</dbReference>
<dbReference type="Gene3D" id="1.10.510.10">
    <property type="entry name" value="Transferase(Phosphotransferase) domain 1"/>
    <property type="match status" value="1"/>
</dbReference>
<evidence type="ECO:0000259" key="9">
    <source>
        <dbReference type="PROSITE" id="PS50011"/>
    </source>
</evidence>
<sequence>MTCSRDLLFLHADPNRDNNTTVPCHCRIKSDIIYAANANFSNECILGEGGFGPAYKISKIAVKRLSRTSGQGLIELKNEVILTARLQNRNLVQLLGCCLEELENTCSTEAWMSSFSKMRMNITCGIARGLLYLHEDSCLRIIHRDLKIDEMNPKISNFRLARNFDVNQDEANTSWVIGTYGYMAPVCAMEGRFAVKSYVFSFGVLLLEIVSGQKYLGSHLQEHGESLLNLVWKLWLEGRGWDLVDPLIKESCDKVEEVKYIHIGGDTIPLTQPLQPAFSVATDVTTLDPIDLIHNASTIYEVTLSDASPR</sequence>
<dbReference type="InterPro" id="IPR000719">
    <property type="entry name" value="Prot_kinase_dom"/>
</dbReference>
<dbReference type="GO" id="GO:0004674">
    <property type="term" value="F:protein serine/threonine kinase activity"/>
    <property type="evidence" value="ECO:0000318"/>
    <property type="project" value="GO_Central"/>
</dbReference>
<dbReference type="InterPro" id="IPR011009">
    <property type="entry name" value="Kinase-like_dom_sf"/>
</dbReference>
<evidence type="ECO:0000256" key="8">
    <source>
        <dbReference type="ARBA" id="ARBA00048679"/>
    </source>
</evidence>
<name>A0A059C650_EUCGR</name>
<evidence type="ECO:0000256" key="6">
    <source>
        <dbReference type="ARBA" id="ARBA00022840"/>
    </source>
</evidence>
<dbReference type="EMBL" id="KK198757">
    <property type="protein sequence ID" value="KCW73837.1"/>
    <property type="molecule type" value="Genomic_DNA"/>
</dbReference>
<evidence type="ECO:0000256" key="2">
    <source>
        <dbReference type="ARBA" id="ARBA00022527"/>
    </source>
</evidence>
<reference evidence="10" key="1">
    <citation type="submission" date="2013-07" db="EMBL/GenBank/DDBJ databases">
        <title>The genome of Eucalyptus grandis.</title>
        <authorList>
            <person name="Schmutz J."/>
            <person name="Hayes R."/>
            <person name="Myburg A."/>
            <person name="Tuskan G."/>
            <person name="Grattapaglia D."/>
            <person name="Rokhsar D.S."/>
        </authorList>
    </citation>
    <scope>NUCLEOTIDE SEQUENCE</scope>
    <source>
        <tissue evidence="10">Leaf extractions</tissue>
    </source>
</reference>
<dbReference type="GO" id="GO:0006955">
    <property type="term" value="P:immune response"/>
    <property type="evidence" value="ECO:0000318"/>
    <property type="project" value="GO_Central"/>
</dbReference>
<dbReference type="PANTHER" id="PTHR27002">
    <property type="entry name" value="RECEPTOR-LIKE SERINE/THREONINE-PROTEIN KINASE SD1-8"/>
    <property type="match status" value="1"/>
</dbReference>
<dbReference type="Gramene" id="KCW73837">
    <property type="protein sequence ID" value="KCW73837"/>
    <property type="gene ID" value="EUGRSUZ_E02438"/>
</dbReference>
<evidence type="ECO:0000256" key="4">
    <source>
        <dbReference type="ARBA" id="ARBA00022741"/>
    </source>
</evidence>
<evidence type="ECO:0000313" key="10">
    <source>
        <dbReference type="EMBL" id="KCW73837.1"/>
    </source>
</evidence>
<dbReference type="InterPro" id="IPR001245">
    <property type="entry name" value="Ser-Thr/Tyr_kinase_cat_dom"/>
</dbReference>
<dbReference type="PROSITE" id="PS50011">
    <property type="entry name" value="PROTEIN_KINASE_DOM"/>
    <property type="match status" value="1"/>
</dbReference>
<keyword evidence="3" id="KW-0808">Transferase</keyword>
<comment type="catalytic activity">
    <reaction evidence="8">
        <text>L-seryl-[protein] + ATP = O-phospho-L-seryl-[protein] + ADP + H(+)</text>
        <dbReference type="Rhea" id="RHEA:17989"/>
        <dbReference type="Rhea" id="RHEA-COMP:9863"/>
        <dbReference type="Rhea" id="RHEA-COMP:11604"/>
        <dbReference type="ChEBI" id="CHEBI:15378"/>
        <dbReference type="ChEBI" id="CHEBI:29999"/>
        <dbReference type="ChEBI" id="CHEBI:30616"/>
        <dbReference type="ChEBI" id="CHEBI:83421"/>
        <dbReference type="ChEBI" id="CHEBI:456216"/>
        <dbReference type="EC" id="2.7.11.1"/>
    </reaction>
</comment>
<keyword evidence="6" id="KW-0067">ATP-binding</keyword>
<protein>
    <recommendedName>
        <fullName evidence="1">non-specific serine/threonine protein kinase</fullName>
        <ecNumber evidence="1">2.7.11.1</ecNumber>
    </recommendedName>
</protein>
<dbReference type="Pfam" id="PF07714">
    <property type="entry name" value="PK_Tyr_Ser-Thr"/>
    <property type="match status" value="1"/>
</dbReference>
<accession>A0A059C650</accession>
<dbReference type="AlphaFoldDB" id="A0A059C650"/>
<keyword evidence="2" id="KW-0723">Serine/threonine-protein kinase</keyword>
<dbReference type="FunFam" id="1.10.510.10:FF:001023">
    <property type="entry name" value="Os07g0541700 protein"/>
    <property type="match status" value="1"/>
</dbReference>
<keyword evidence="5" id="KW-0418">Kinase</keyword>